<dbReference type="Pfam" id="PF00528">
    <property type="entry name" value="BPD_transp_1"/>
    <property type="match status" value="1"/>
</dbReference>
<dbReference type="PROSITE" id="PS50928">
    <property type="entry name" value="ABC_TM1"/>
    <property type="match status" value="1"/>
</dbReference>
<dbReference type="GO" id="GO:0005886">
    <property type="term" value="C:plasma membrane"/>
    <property type="evidence" value="ECO:0007669"/>
    <property type="project" value="UniProtKB-SubCell"/>
</dbReference>
<name>A0A917XPB6_9ACTN</name>
<feature type="region of interest" description="Disordered" evidence="8">
    <location>
        <begin position="1"/>
        <end position="24"/>
    </location>
</feature>
<sequence>MTTVLAPVGEAPGSARTRPARGGRRRPSRARWWVVLAFLSPFAVGFCVFVLYPVAATLYYSLTDFQAGSYRPVQFVGLRNYRALFEQSDTFWVSVRNTLWMVVVMVPLRTAWAMFTAWVIIRVRRGRAVYRTLFFLPSMVPVVAAALSFIVLLNPVGPLNRLLGLVGVDGPGWFADPAWSKPSLVLMALWASGNVMVIFSAAMLDVPRELYEAAELDGAGTLQKFRSVTLPAISPVIFFALLTGMIYTFQYFTEAFVASSSANATSSSNDLIGYPANSLLFYSTELYRQGFGYFKTGYASAMAWLLFLVIFAATVVFIRASRRFVHYSGGGR</sequence>
<dbReference type="AlphaFoldDB" id="A0A917XPB6"/>
<dbReference type="InterPro" id="IPR035906">
    <property type="entry name" value="MetI-like_sf"/>
</dbReference>
<reference evidence="10" key="2">
    <citation type="submission" date="2020-09" db="EMBL/GenBank/DDBJ databases">
        <authorList>
            <person name="Sun Q."/>
            <person name="Zhou Y."/>
        </authorList>
    </citation>
    <scope>NUCLEOTIDE SEQUENCE</scope>
    <source>
        <strain evidence="10">CGMCC 4.7110</strain>
    </source>
</reference>
<evidence type="ECO:0000256" key="6">
    <source>
        <dbReference type="ARBA" id="ARBA00023136"/>
    </source>
</evidence>
<gene>
    <name evidence="10" type="ORF">GCM10011578_095470</name>
</gene>
<evidence type="ECO:0000256" key="8">
    <source>
        <dbReference type="SAM" id="MobiDB-lite"/>
    </source>
</evidence>
<evidence type="ECO:0000259" key="9">
    <source>
        <dbReference type="PROSITE" id="PS50928"/>
    </source>
</evidence>
<evidence type="ECO:0000256" key="5">
    <source>
        <dbReference type="ARBA" id="ARBA00022989"/>
    </source>
</evidence>
<keyword evidence="2 7" id="KW-0813">Transport</keyword>
<comment type="caution">
    <text evidence="10">The sequence shown here is derived from an EMBL/GenBank/DDBJ whole genome shotgun (WGS) entry which is preliminary data.</text>
</comment>
<reference evidence="10" key="1">
    <citation type="journal article" date="2014" name="Int. J. Syst. Evol. Microbiol.">
        <title>Complete genome sequence of Corynebacterium casei LMG S-19264T (=DSM 44701T), isolated from a smear-ripened cheese.</title>
        <authorList>
            <consortium name="US DOE Joint Genome Institute (JGI-PGF)"/>
            <person name="Walter F."/>
            <person name="Albersmeier A."/>
            <person name="Kalinowski J."/>
            <person name="Ruckert C."/>
        </authorList>
    </citation>
    <scope>NUCLEOTIDE SEQUENCE</scope>
    <source>
        <strain evidence="10">CGMCC 4.7110</strain>
    </source>
</reference>
<dbReference type="PANTHER" id="PTHR30193">
    <property type="entry name" value="ABC TRANSPORTER PERMEASE PROTEIN"/>
    <property type="match status" value="1"/>
</dbReference>
<feature type="transmembrane region" description="Helical" evidence="7">
    <location>
        <begin position="133"/>
        <end position="153"/>
    </location>
</feature>
<dbReference type="SUPFAM" id="SSF161098">
    <property type="entry name" value="MetI-like"/>
    <property type="match status" value="1"/>
</dbReference>
<organism evidence="10 11">
    <name type="scientific">Streptomyces fuscichromogenes</name>
    <dbReference type="NCBI Taxonomy" id="1324013"/>
    <lineage>
        <taxon>Bacteria</taxon>
        <taxon>Bacillati</taxon>
        <taxon>Actinomycetota</taxon>
        <taxon>Actinomycetes</taxon>
        <taxon>Kitasatosporales</taxon>
        <taxon>Streptomycetaceae</taxon>
        <taxon>Streptomyces</taxon>
    </lineage>
</organism>
<keyword evidence="4 7" id="KW-0812">Transmembrane</keyword>
<dbReference type="PANTHER" id="PTHR30193:SF1">
    <property type="entry name" value="ABC TRANSPORTER PERMEASE PROTEIN YESP-RELATED"/>
    <property type="match status" value="1"/>
</dbReference>
<dbReference type="Proteomes" id="UP000653411">
    <property type="component" value="Unassembled WGS sequence"/>
</dbReference>
<evidence type="ECO:0000256" key="1">
    <source>
        <dbReference type="ARBA" id="ARBA00004651"/>
    </source>
</evidence>
<keyword evidence="5 7" id="KW-1133">Transmembrane helix</keyword>
<proteinExistence type="inferred from homology"/>
<keyword evidence="6 7" id="KW-0472">Membrane</keyword>
<evidence type="ECO:0000256" key="7">
    <source>
        <dbReference type="RuleBase" id="RU363032"/>
    </source>
</evidence>
<keyword evidence="11" id="KW-1185">Reference proteome</keyword>
<evidence type="ECO:0000256" key="4">
    <source>
        <dbReference type="ARBA" id="ARBA00022692"/>
    </source>
</evidence>
<evidence type="ECO:0000256" key="3">
    <source>
        <dbReference type="ARBA" id="ARBA00022475"/>
    </source>
</evidence>
<dbReference type="InterPro" id="IPR051393">
    <property type="entry name" value="ABC_transporter_permease"/>
</dbReference>
<feature type="transmembrane region" description="Helical" evidence="7">
    <location>
        <begin position="298"/>
        <end position="318"/>
    </location>
</feature>
<keyword evidence="3" id="KW-1003">Cell membrane</keyword>
<dbReference type="CDD" id="cd06261">
    <property type="entry name" value="TM_PBP2"/>
    <property type="match status" value="1"/>
</dbReference>
<evidence type="ECO:0000256" key="2">
    <source>
        <dbReference type="ARBA" id="ARBA00022448"/>
    </source>
</evidence>
<dbReference type="RefSeq" id="WP_189269253.1">
    <property type="nucleotide sequence ID" value="NZ_BMML01000042.1"/>
</dbReference>
<comment type="subcellular location">
    <subcellularLocation>
        <location evidence="1 7">Cell membrane</location>
        <topology evidence="1 7">Multi-pass membrane protein</topology>
    </subcellularLocation>
</comment>
<feature type="transmembrane region" description="Helical" evidence="7">
    <location>
        <begin position="32"/>
        <end position="55"/>
    </location>
</feature>
<feature type="transmembrane region" description="Helical" evidence="7">
    <location>
        <begin position="227"/>
        <end position="249"/>
    </location>
</feature>
<feature type="transmembrane region" description="Helical" evidence="7">
    <location>
        <begin position="184"/>
        <end position="206"/>
    </location>
</feature>
<dbReference type="GO" id="GO:0055085">
    <property type="term" value="P:transmembrane transport"/>
    <property type="evidence" value="ECO:0007669"/>
    <property type="project" value="InterPro"/>
</dbReference>
<feature type="transmembrane region" description="Helical" evidence="7">
    <location>
        <begin position="99"/>
        <end position="121"/>
    </location>
</feature>
<evidence type="ECO:0000313" key="10">
    <source>
        <dbReference type="EMBL" id="GGN44475.1"/>
    </source>
</evidence>
<comment type="similarity">
    <text evidence="7">Belongs to the binding-protein-dependent transport system permease family.</text>
</comment>
<feature type="domain" description="ABC transmembrane type-1" evidence="9">
    <location>
        <begin position="95"/>
        <end position="317"/>
    </location>
</feature>
<dbReference type="Gene3D" id="1.10.3720.10">
    <property type="entry name" value="MetI-like"/>
    <property type="match status" value="1"/>
</dbReference>
<accession>A0A917XPB6</accession>
<protein>
    <submittedName>
        <fullName evidence="10">Sugar ABC transporter permease</fullName>
    </submittedName>
</protein>
<dbReference type="EMBL" id="BMML01000042">
    <property type="protein sequence ID" value="GGN44475.1"/>
    <property type="molecule type" value="Genomic_DNA"/>
</dbReference>
<dbReference type="InterPro" id="IPR000515">
    <property type="entry name" value="MetI-like"/>
</dbReference>
<evidence type="ECO:0000313" key="11">
    <source>
        <dbReference type="Proteomes" id="UP000653411"/>
    </source>
</evidence>